<dbReference type="EMBL" id="BPLR01013215">
    <property type="protein sequence ID" value="GIY59552.1"/>
    <property type="molecule type" value="Genomic_DNA"/>
</dbReference>
<sequence>MQNHSSFSSDAHWARILLVTVLCGQRWLTSFCNTFGFIIVLTRVRRDSNSGIVWCVSFVGYFVTCRLREVHLSLGLPPFGFLDVMLLGDDRDSKLPTLWTLYVFPTIKDAVILNAGFNSVVRVGSNSIPSPSLPRFLRSPLQGEEKKKTFLCSFFSTIMCKLLLRRKKMASVTPPCSETTYRMPIRMAGRRENGRGRQVLLSHPHYTKQLNNSYQGLRLSLSEDRIQNAPPEATVNNRDRLHGNLSLFPNVPTSVSRFMTFCKTLHFLQRRLQCVLEESFSS</sequence>
<protein>
    <submittedName>
        <fullName evidence="1">Uncharacterized protein</fullName>
    </submittedName>
</protein>
<comment type="caution">
    <text evidence="1">The sequence shown here is derived from an EMBL/GenBank/DDBJ whole genome shotgun (WGS) entry which is preliminary data.</text>
</comment>
<proteinExistence type="predicted"/>
<dbReference type="AlphaFoldDB" id="A0AAV4UP34"/>
<dbReference type="Proteomes" id="UP001054945">
    <property type="component" value="Unassembled WGS sequence"/>
</dbReference>
<evidence type="ECO:0000313" key="1">
    <source>
        <dbReference type="EMBL" id="GIY59552.1"/>
    </source>
</evidence>
<accession>A0AAV4UP34</accession>
<gene>
    <name evidence="1" type="ORF">CEXT_369731</name>
</gene>
<reference evidence="1 2" key="1">
    <citation type="submission" date="2021-06" db="EMBL/GenBank/DDBJ databases">
        <title>Caerostris extrusa draft genome.</title>
        <authorList>
            <person name="Kono N."/>
            <person name="Arakawa K."/>
        </authorList>
    </citation>
    <scope>NUCLEOTIDE SEQUENCE [LARGE SCALE GENOMIC DNA]</scope>
</reference>
<keyword evidence="2" id="KW-1185">Reference proteome</keyword>
<evidence type="ECO:0000313" key="2">
    <source>
        <dbReference type="Proteomes" id="UP001054945"/>
    </source>
</evidence>
<name>A0AAV4UP34_CAEEX</name>
<organism evidence="1 2">
    <name type="scientific">Caerostris extrusa</name>
    <name type="common">Bark spider</name>
    <name type="synonym">Caerostris bankana</name>
    <dbReference type="NCBI Taxonomy" id="172846"/>
    <lineage>
        <taxon>Eukaryota</taxon>
        <taxon>Metazoa</taxon>
        <taxon>Ecdysozoa</taxon>
        <taxon>Arthropoda</taxon>
        <taxon>Chelicerata</taxon>
        <taxon>Arachnida</taxon>
        <taxon>Araneae</taxon>
        <taxon>Araneomorphae</taxon>
        <taxon>Entelegynae</taxon>
        <taxon>Araneoidea</taxon>
        <taxon>Araneidae</taxon>
        <taxon>Caerostris</taxon>
    </lineage>
</organism>